<keyword evidence="3" id="KW-1185">Reference proteome</keyword>
<evidence type="ECO:0000313" key="3">
    <source>
        <dbReference type="Proteomes" id="UP000305282"/>
    </source>
</evidence>
<name>A0A4S5C3H7_9ACTN</name>
<evidence type="ECO:0000313" key="2">
    <source>
        <dbReference type="EMBL" id="THJ38381.1"/>
    </source>
</evidence>
<organism evidence="2 3">
    <name type="scientific">Candidatus Frankia alpina</name>
    <dbReference type="NCBI Taxonomy" id="2699483"/>
    <lineage>
        <taxon>Bacteria</taxon>
        <taxon>Bacillati</taxon>
        <taxon>Actinomycetota</taxon>
        <taxon>Actinomycetes</taxon>
        <taxon>Frankiales</taxon>
        <taxon>Frankiaceae</taxon>
        <taxon>Frankia</taxon>
    </lineage>
</organism>
<accession>A0A4S5C3H7</accession>
<feature type="transmembrane region" description="Helical" evidence="1">
    <location>
        <begin position="34"/>
        <end position="52"/>
    </location>
</feature>
<feature type="non-terminal residue" evidence="2">
    <location>
        <position position="1"/>
    </location>
</feature>
<keyword evidence="1" id="KW-0472">Membrane</keyword>
<dbReference type="EMBL" id="SSXH01000786">
    <property type="protein sequence ID" value="THJ38381.1"/>
    <property type="molecule type" value="Genomic_DNA"/>
</dbReference>
<dbReference type="Proteomes" id="UP000305282">
    <property type="component" value="Unassembled WGS sequence"/>
</dbReference>
<keyword evidence="1" id="KW-1133">Transmembrane helix</keyword>
<gene>
    <name evidence="2" type="ORF">E7Y31_20780</name>
</gene>
<sequence length="126" mass="13027">AHQLADHVLGQTDAQAAGKAGPGRSGWAALGRHVAQYHLVVVAMVAVTVLALHVPLSATGAAAGLAVSVGTHLLWDRRRPVRWLLIRCGGRGFADLADRGLNGMYLADQSLHAASLWAAALAAALL</sequence>
<protein>
    <submittedName>
        <fullName evidence="2">DUF3307 domain-containing protein</fullName>
    </submittedName>
</protein>
<keyword evidence="1" id="KW-0812">Transmembrane</keyword>
<evidence type="ECO:0000256" key="1">
    <source>
        <dbReference type="SAM" id="Phobius"/>
    </source>
</evidence>
<proteinExistence type="predicted"/>
<reference evidence="2 3" key="1">
    <citation type="submission" date="2019-04" db="EMBL/GenBank/DDBJ databases">
        <title>Draft genome sequences for three unisolated Alnus-infective Frankia Sp+ strains, AgTrS, AiOr and AvVan, the first sequenced Frankia strains able to sporulate in-planta.</title>
        <authorList>
            <person name="Bethencourt L."/>
            <person name="Vautrin F."/>
            <person name="Taib N."/>
            <person name="Dubost A."/>
            <person name="Castro-Garcia L."/>
            <person name="Imbaud O."/>
            <person name="Abrouk D."/>
            <person name="Fournier P."/>
            <person name="Briolay J."/>
            <person name="Nguyen A."/>
            <person name="Normand P."/>
            <person name="Fernandez M.P."/>
            <person name="Brochier-Armanet C."/>
            <person name="Herrera-Belaroussi A."/>
        </authorList>
    </citation>
    <scope>NUCLEOTIDE SEQUENCE [LARGE SCALE GENOMIC DNA]</scope>
    <source>
        <strain evidence="2 3">AvVan</strain>
    </source>
</reference>
<dbReference type="AlphaFoldDB" id="A0A4S5C3H7"/>
<comment type="caution">
    <text evidence="2">The sequence shown here is derived from an EMBL/GenBank/DDBJ whole genome shotgun (WGS) entry which is preliminary data.</text>
</comment>